<keyword evidence="3 6" id="KW-0949">S-adenosyl-L-methionine</keyword>
<dbReference type="OrthoDB" id="6169313at2"/>
<evidence type="ECO:0000256" key="4">
    <source>
        <dbReference type="ARBA" id="ARBA00022929"/>
    </source>
</evidence>
<dbReference type="InterPro" id="IPR001690">
    <property type="entry name" value="Autoind_synthase"/>
</dbReference>
<dbReference type="PROSITE" id="PS51187">
    <property type="entry name" value="AUTOINDUCER_SYNTH_2"/>
    <property type="match status" value="1"/>
</dbReference>
<dbReference type="PANTHER" id="PTHR39322">
    <property type="entry name" value="ACYL-HOMOSERINE-LACTONE SYNTHASE"/>
    <property type="match status" value="1"/>
</dbReference>
<dbReference type="InterPro" id="IPR016181">
    <property type="entry name" value="Acyl_CoA_acyltransferase"/>
</dbReference>
<accession>A0A501PF23</accession>
<dbReference type="Pfam" id="PF00765">
    <property type="entry name" value="Autoind_synth"/>
    <property type="match status" value="1"/>
</dbReference>
<evidence type="ECO:0000256" key="5">
    <source>
        <dbReference type="PROSITE-ProRule" id="PRU00533"/>
    </source>
</evidence>
<dbReference type="EC" id="2.3.1.184" evidence="6"/>
<dbReference type="Proteomes" id="UP000319148">
    <property type="component" value="Unassembled WGS sequence"/>
</dbReference>
<dbReference type="RefSeq" id="WP_139941239.1">
    <property type="nucleotide sequence ID" value="NZ_JBHSYP010000002.1"/>
</dbReference>
<proteinExistence type="inferred from homology"/>
<evidence type="ECO:0000313" key="8">
    <source>
        <dbReference type="Proteomes" id="UP000319148"/>
    </source>
</evidence>
<dbReference type="EMBL" id="VFIY01000015">
    <property type="protein sequence ID" value="TPD59020.1"/>
    <property type="molecule type" value="Genomic_DNA"/>
</dbReference>
<evidence type="ECO:0000256" key="3">
    <source>
        <dbReference type="ARBA" id="ARBA00022691"/>
    </source>
</evidence>
<dbReference type="GO" id="GO:0009372">
    <property type="term" value="P:quorum sensing"/>
    <property type="evidence" value="ECO:0007669"/>
    <property type="project" value="UniProtKB-UniRule"/>
</dbReference>
<reference evidence="8" key="1">
    <citation type="submission" date="2019-06" db="EMBL/GenBank/DDBJ databases">
        <title>The complete genome of Emcibacter congregatus ZYLT.</title>
        <authorList>
            <person name="Zhao Z."/>
        </authorList>
    </citation>
    <scope>NUCLEOTIDE SEQUENCE [LARGE SCALE GENOMIC DNA]</scope>
    <source>
        <strain evidence="8">MCCC 1A06723</strain>
    </source>
</reference>
<keyword evidence="8" id="KW-1185">Reference proteome</keyword>
<evidence type="ECO:0000256" key="2">
    <source>
        <dbReference type="ARBA" id="ARBA00022679"/>
    </source>
</evidence>
<keyword evidence="4 5" id="KW-0071">Autoinducer synthesis</keyword>
<dbReference type="PRINTS" id="PR01549">
    <property type="entry name" value="AUTOINDCRSYN"/>
</dbReference>
<comment type="similarity">
    <text evidence="5 6">Belongs to the autoinducer synthase family.</text>
</comment>
<comment type="catalytic activity">
    <reaction evidence="6">
        <text>a fatty acyl-[ACP] + S-adenosyl-L-methionine = an N-acyl-L-homoserine lactone + S-methyl-5'-thioadenosine + holo-[ACP] + H(+)</text>
        <dbReference type="Rhea" id="RHEA:10096"/>
        <dbReference type="Rhea" id="RHEA-COMP:9685"/>
        <dbReference type="Rhea" id="RHEA-COMP:14125"/>
        <dbReference type="ChEBI" id="CHEBI:15378"/>
        <dbReference type="ChEBI" id="CHEBI:17509"/>
        <dbReference type="ChEBI" id="CHEBI:55474"/>
        <dbReference type="ChEBI" id="CHEBI:59789"/>
        <dbReference type="ChEBI" id="CHEBI:64479"/>
        <dbReference type="ChEBI" id="CHEBI:138651"/>
        <dbReference type="EC" id="2.3.1.184"/>
    </reaction>
</comment>
<keyword evidence="2 6" id="KW-0808">Transferase</keyword>
<dbReference type="AlphaFoldDB" id="A0A501PF23"/>
<evidence type="ECO:0000313" key="7">
    <source>
        <dbReference type="EMBL" id="TPD59020.1"/>
    </source>
</evidence>
<dbReference type="PANTHER" id="PTHR39322:SF1">
    <property type="entry name" value="ISOVALERYL-HOMOSERINE LACTONE SYNTHASE"/>
    <property type="match status" value="1"/>
</dbReference>
<comment type="caution">
    <text evidence="7">The sequence shown here is derived from an EMBL/GenBank/DDBJ whole genome shotgun (WGS) entry which is preliminary data.</text>
</comment>
<sequence>MHVDMVTHENRHHFSDELRLMFRQRFDVFEEQMGWQLPMADYENRLEIDEFDSEDTVYLLIKDDNNELIGSLRLLPSTGPHLMSELFSHLVEGPVARADDTWECSRVYVLSNKGKASGLKAGGGAELSVAMMEAGLMLGISKINVIANMNTLPMILRSGWGTMPLGLPQTVGNEQVIALSIMINPVGLQVLRQRRNVPQSMLRILQKEKEVA</sequence>
<organism evidence="7 8">
    <name type="scientific">Emcibacter nanhaiensis</name>
    <dbReference type="NCBI Taxonomy" id="1505037"/>
    <lineage>
        <taxon>Bacteria</taxon>
        <taxon>Pseudomonadati</taxon>
        <taxon>Pseudomonadota</taxon>
        <taxon>Alphaproteobacteria</taxon>
        <taxon>Emcibacterales</taxon>
        <taxon>Emcibacteraceae</taxon>
        <taxon>Emcibacter</taxon>
    </lineage>
</organism>
<dbReference type="SUPFAM" id="SSF55729">
    <property type="entry name" value="Acyl-CoA N-acyltransferases (Nat)"/>
    <property type="match status" value="1"/>
</dbReference>
<evidence type="ECO:0000256" key="6">
    <source>
        <dbReference type="RuleBase" id="RU361135"/>
    </source>
</evidence>
<dbReference type="GO" id="GO:0007165">
    <property type="term" value="P:signal transduction"/>
    <property type="evidence" value="ECO:0007669"/>
    <property type="project" value="TreeGrafter"/>
</dbReference>
<protein>
    <recommendedName>
        <fullName evidence="6">Acyl-homoserine-lactone synthase</fullName>
        <ecNumber evidence="6">2.3.1.184</ecNumber>
    </recommendedName>
    <alternativeName>
        <fullName evidence="6">Autoinducer synthesis protein</fullName>
    </alternativeName>
</protein>
<evidence type="ECO:0000256" key="1">
    <source>
        <dbReference type="ARBA" id="ARBA00022654"/>
    </source>
</evidence>
<gene>
    <name evidence="7" type="ORF">FIV46_12345</name>
</gene>
<dbReference type="GO" id="GO:0061579">
    <property type="term" value="F:N-acyl homoserine lactone synthase activity"/>
    <property type="evidence" value="ECO:0007669"/>
    <property type="project" value="UniProtKB-UniRule"/>
</dbReference>
<keyword evidence="1 5" id="KW-0673">Quorum sensing</keyword>
<dbReference type="Gene3D" id="3.40.630.30">
    <property type="match status" value="1"/>
</dbReference>
<name>A0A501PF23_9PROT</name>